<gene>
    <name evidence="1" type="ORF">SSLN_LOCUS10472</name>
</gene>
<protein>
    <submittedName>
        <fullName evidence="3">NADH dehydrogenase [ubiquinone] iron-sulfur protein 4, mitochondrial</fullName>
    </submittedName>
</protein>
<evidence type="ECO:0000313" key="3">
    <source>
        <dbReference type="WBParaSite" id="SSLN_0001087701-mRNA-1"/>
    </source>
</evidence>
<dbReference type="Proteomes" id="UP000275846">
    <property type="component" value="Unassembled WGS sequence"/>
</dbReference>
<evidence type="ECO:0000313" key="2">
    <source>
        <dbReference type="Proteomes" id="UP000275846"/>
    </source>
</evidence>
<name>A0A183T1X4_SCHSO</name>
<reference evidence="1 2" key="2">
    <citation type="submission" date="2018-11" db="EMBL/GenBank/DDBJ databases">
        <authorList>
            <consortium name="Pathogen Informatics"/>
        </authorList>
    </citation>
    <scope>NUCLEOTIDE SEQUENCE [LARGE SCALE GENOMIC DNA]</scope>
    <source>
        <strain evidence="1 2">NST_G2</strain>
    </source>
</reference>
<dbReference type="AlphaFoldDB" id="A0A183T1X4"/>
<dbReference type="OrthoDB" id="6038987at2759"/>
<reference evidence="3" key="1">
    <citation type="submission" date="2016-06" db="UniProtKB">
        <authorList>
            <consortium name="WormBaseParasite"/>
        </authorList>
    </citation>
    <scope>IDENTIFICATION</scope>
</reference>
<dbReference type="WBParaSite" id="SSLN_0001087701-mRNA-1">
    <property type="protein sequence ID" value="SSLN_0001087701-mRNA-1"/>
    <property type="gene ID" value="SSLN_0001087701"/>
</dbReference>
<dbReference type="EMBL" id="UYSU01035895">
    <property type="protein sequence ID" value="VDL96857.1"/>
    <property type="molecule type" value="Genomic_DNA"/>
</dbReference>
<sequence>MNQKCWVKWNSQGHLDLHAKSSAANYPDWYARRIADIRAADLKFTQKWAYDRWGKPNSFNALGFVGPEAAAETKDTRFFMRDCGTRKPQKVAADIPTVRYGQLHPPHYEQPMRSELFPPLVDAENLPSLHRI</sequence>
<keyword evidence="2" id="KW-1185">Reference proteome</keyword>
<evidence type="ECO:0000313" key="1">
    <source>
        <dbReference type="EMBL" id="VDL96857.1"/>
    </source>
</evidence>
<accession>A0A183T1X4</accession>
<organism evidence="3">
    <name type="scientific">Schistocephalus solidus</name>
    <name type="common">Tapeworm</name>
    <dbReference type="NCBI Taxonomy" id="70667"/>
    <lineage>
        <taxon>Eukaryota</taxon>
        <taxon>Metazoa</taxon>
        <taxon>Spiralia</taxon>
        <taxon>Lophotrochozoa</taxon>
        <taxon>Platyhelminthes</taxon>
        <taxon>Cestoda</taxon>
        <taxon>Eucestoda</taxon>
        <taxon>Diphyllobothriidea</taxon>
        <taxon>Diphyllobothriidae</taxon>
        <taxon>Schistocephalus</taxon>
    </lineage>
</organism>
<proteinExistence type="predicted"/>